<evidence type="ECO:0000256" key="1">
    <source>
        <dbReference type="ARBA" id="ARBA00022723"/>
    </source>
</evidence>
<feature type="coiled-coil region" evidence="8">
    <location>
        <begin position="160"/>
        <end position="194"/>
    </location>
</feature>
<evidence type="ECO:0000256" key="4">
    <source>
        <dbReference type="ARBA" id="ARBA00023134"/>
    </source>
</evidence>
<dbReference type="EMBL" id="DXCQ01000028">
    <property type="protein sequence ID" value="HIY96675.1"/>
    <property type="molecule type" value="Genomic_DNA"/>
</dbReference>
<comment type="subcellular location">
    <subcellularLocation>
        <location evidence="5">Cytoplasm</location>
    </subcellularLocation>
    <text evidence="5">May associate with membranes.</text>
</comment>
<dbReference type="PIRSF" id="PIRSF006809">
    <property type="entry name" value="GTP-binding_hflX_prd"/>
    <property type="match status" value="1"/>
</dbReference>
<dbReference type="PRINTS" id="PR00326">
    <property type="entry name" value="GTP1OBG"/>
</dbReference>
<dbReference type="Gene3D" id="3.40.50.300">
    <property type="entry name" value="P-loop containing nucleotide triphosphate hydrolases"/>
    <property type="match status" value="1"/>
</dbReference>
<dbReference type="Pfam" id="PF01926">
    <property type="entry name" value="MMR_HSR1"/>
    <property type="match status" value="1"/>
</dbReference>
<evidence type="ECO:0000256" key="8">
    <source>
        <dbReference type="SAM" id="Coils"/>
    </source>
</evidence>
<keyword evidence="2 5" id="KW-0547">Nucleotide-binding</keyword>
<feature type="binding site" evidence="6">
    <location>
        <begin position="232"/>
        <end position="236"/>
    </location>
    <ligand>
        <name>GTP</name>
        <dbReference type="ChEBI" id="CHEBI:37565"/>
    </ligand>
</feature>
<dbReference type="PROSITE" id="PS51705">
    <property type="entry name" value="G_HFLX"/>
    <property type="match status" value="1"/>
</dbReference>
<dbReference type="InterPro" id="IPR025121">
    <property type="entry name" value="GTPase_HflX_N"/>
</dbReference>
<evidence type="ECO:0000313" key="11">
    <source>
        <dbReference type="Proteomes" id="UP000886750"/>
    </source>
</evidence>
<dbReference type="InterPro" id="IPR027417">
    <property type="entry name" value="P-loop_NTPase"/>
</dbReference>
<dbReference type="PANTHER" id="PTHR10229">
    <property type="entry name" value="GTP-BINDING PROTEIN HFLX"/>
    <property type="match status" value="1"/>
</dbReference>
<feature type="binding site" evidence="6">
    <location>
        <begin position="207"/>
        <end position="214"/>
    </location>
    <ligand>
        <name>GTP</name>
        <dbReference type="ChEBI" id="CHEBI:37565"/>
    </ligand>
</feature>
<keyword evidence="3 7" id="KW-0460">Magnesium</keyword>
<dbReference type="Gene3D" id="3.40.50.11060">
    <property type="entry name" value="GTPase HflX, N-terminal domain"/>
    <property type="match status" value="1"/>
</dbReference>
<dbReference type="NCBIfam" id="TIGR03156">
    <property type="entry name" value="GTP_HflX"/>
    <property type="match status" value="1"/>
</dbReference>
<gene>
    <name evidence="5 10" type="primary">hflX</name>
    <name evidence="10" type="ORF">H9729_03220</name>
</gene>
<reference evidence="10" key="2">
    <citation type="submission" date="2021-04" db="EMBL/GenBank/DDBJ databases">
        <authorList>
            <person name="Gilroy R."/>
        </authorList>
    </citation>
    <scope>NUCLEOTIDE SEQUENCE</scope>
    <source>
        <strain evidence="10">1345</strain>
    </source>
</reference>
<comment type="similarity">
    <text evidence="5">Belongs to the TRAFAC class OBG-HflX-like GTPase superfamily. HflX GTPase family.</text>
</comment>
<organism evidence="10 11">
    <name type="scientific">Candidatus Borkfalkia excrementigallinarum</name>
    <dbReference type="NCBI Taxonomy" id="2838506"/>
    <lineage>
        <taxon>Bacteria</taxon>
        <taxon>Bacillati</taxon>
        <taxon>Bacillota</taxon>
        <taxon>Clostridia</taxon>
        <taxon>Christensenellales</taxon>
        <taxon>Christensenellaceae</taxon>
        <taxon>Candidatus Borkfalkia</taxon>
    </lineage>
</organism>
<dbReference type="GO" id="GO:0003924">
    <property type="term" value="F:GTPase activity"/>
    <property type="evidence" value="ECO:0007669"/>
    <property type="project" value="UniProtKB-UniRule"/>
</dbReference>
<sequence>MSFDIYTDNQEQEKIYIIQPILDENYSHLQKEAVSLIESAGGKYVGTLYQRIRRINPATFIGPGKLTELRNRLDGLGVTVLFNGELTPSQTLNISAALGELKVIDRTTLILDIFARNAKSNEGKLQVELAQLQYNYPRLKGKGSALSRLGGGIGTRGPGETKLETDRRRIRERIDILEKRLAELSNRRALVTQRRKKESARTISLVGYTNTGKSTLLNLLTGAKVYAEDLLFATLDTTSRKLNIDGCEYVLTDTVGFLRELPHNLISAFHSTLESALNCDLLLIVCDATDDYEMQFKTALQTLEDLHCAVPYLLVMNKSEQITEYEQYPSGSIFISAKENKGIDGLKNEIGKFFSKEFTETVLRIPYSRLSEYSRLKKYIIERNISYSDESVLIAGKIDNKYIEKFSPFIE</sequence>
<feature type="domain" description="Hflx-type G" evidence="9">
    <location>
        <begin position="201"/>
        <end position="358"/>
    </location>
</feature>
<dbReference type="Proteomes" id="UP000886750">
    <property type="component" value="Unassembled WGS sequence"/>
</dbReference>
<evidence type="ECO:0000256" key="7">
    <source>
        <dbReference type="PIRSR" id="PIRSR006809-2"/>
    </source>
</evidence>
<dbReference type="Pfam" id="PF13167">
    <property type="entry name" value="GTP-bdg_N"/>
    <property type="match status" value="1"/>
</dbReference>
<evidence type="ECO:0000256" key="5">
    <source>
        <dbReference type="HAMAP-Rule" id="MF_00900"/>
    </source>
</evidence>
<dbReference type="InterPro" id="IPR016496">
    <property type="entry name" value="GTPase_HflX"/>
</dbReference>
<feature type="binding site" evidence="6">
    <location>
        <begin position="336"/>
        <end position="338"/>
    </location>
    <ligand>
        <name>GTP</name>
        <dbReference type="ChEBI" id="CHEBI:37565"/>
    </ligand>
</feature>
<dbReference type="InterPro" id="IPR006073">
    <property type="entry name" value="GTP-bd"/>
</dbReference>
<dbReference type="GO" id="GO:0046872">
    <property type="term" value="F:metal ion binding"/>
    <property type="evidence" value="ECO:0007669"/>
    <property type="project" value="UniProtKB-KW"/>
</dbReference>
<evidence type="ECO:0000313" key="10">
    <source>
        <dbReference type="EMBL" id="HIY96675.1"/>
    </source>
</evidence>
<dbReference type="Pfam" id="PF16360">
    <property type="entry name" value="GTP-bdg_M"/>
    <property type="match status" value="1"/>
</dbReference>
<feature type="binding site" evidence="7">
    <location>
        <position position="234"/>
    </location>
    <ligand>
        <name>Mg(2+)</name>
        <dbReference type="ChEBI" id="CHEBI:18420"/>
    </ligand>
</feature>
<comment type="cofactor">
    <cofactor evidence="7">
        <name>Mg(2+)</name>
        <dbReference type="ChEBI" id="CHEBI:18420"/>
    </cofactor>
</comment>
<dbReference type="InterPro" id="IPR030394">
    <property type="entry name" value="G_HFLX_dom"/>
</dbReference>
<evidence type="ECO:0000256" key="2">
    <source>
        <dbReference type="ARBA" id="ARBA00022741"/>
    </source>
</evidence>
<evidence type="ECO:0000256" key="3">
    <source>
        <dbReference type="ARBA" id="ARBA00022842"/>
    </source>
</evidence>
<feature type="binding site" evidence="6">
    <location>
        <begin position="253"/>
        <end position="256"/>
    </location>
    <ligand>
        <name>GTP</name>
        <dbReference type="ChEBI" id="CHEBI:37565"/>
    </ligand>
</feature>
<accession>A0A9D2CS03</accession>
<feature type="binding site" evidence="7">
    <location>
        <position position="214"/>
    </location>
    <ligand>
        <name>Mg(2+)</name>
        <dbReference type="ChEBI" id="CHEBI:18420"/>
    </ligand>
</feature>
<dbReference type="GO" id="GO:0005525">
    <property type="term" value="F:GTP binding"/>
    <property type="evidence" value="ECO:0007669"/>
    <property type="project" value="UniProtKB-UniRule"/>
</dbReference>
<dbReference type="InterPro" id="IPR032305">
    <property type="entry name" value="GTP-bd_M"/>
</dbReference>
<dbReference type="GO" id="GO:0005737">
    <property type="term" value="C:cytoplasm"/>
    <property type="evidence" value="ECO:0007669"/>
    <property type="project" value="UniProtKB-SubCell"/>
</dbReference>
<reference evidence="10" key="1">
    <citation type="journal article" date="2021" name="PeerJ">
        <title>Extensive microbial diversity within the chicken gut microbiome revealed by metagenomics and culture.</title>
        <authorList>
            <person name="Gilroy R."/>
            <person name="Ravi A."/>
            <person name="Getino M."/>
            <person name="Pursley I."/>
            <person name="Horton D.L."/>
            <person name="Alikhan N.F."/>
            <person name="Baker D."/>
            <person name="Gharbi K."/>
            <person name="Hall N."/>
            <person name="Watson M."/>
            <person name="Adriaenssens E.M."/>
            <person name="Foster-Nyarko E."/>
            <person name="Jarju S."/>
            <person name="Secka A."/>
            <person name="Antonio M."/>
            <person name="Oren A."/>
            <person name="Chaudhuri R.R."/>
            <person name="La Ragione R."/>
            <person name="Hildebrand F."/>
            <person name="Pallen M.J."/>
        </authorList>
    </citation>
    <scope>NUCLEOTIDE SEQUENCE</scope>
    <source>
        <strain evidence="10">1345</strain>
    </source>
</reference>
<evidence type="ECO:0000256" key="6">
    <source>
        <dbReference type="PIRSR" id="PIRSR006809-1"/>
    </source>
</evidence>
<dbReference type="GO" id="GO:0043022">
    <property type="term" value="F:ribosome binding"/>
    <property type="evidence" value="ECO:0007669"/>
    <property type="project" value="TreeGrafter"/>
</dbReference>
<protein>
    <recommendedName>
        <fullName evidence="5">GTPase HflX</fullName>
    </recommendedName>
    <alternativeName>
        <fullName evidence="5">GTP-binding protein HflX</fullName>
    </alternativeName>
</protein>
<dbReference type="InterPro" id="IPR042108">
    <property type="entry name" value="GTPase_HflX_N_sf"/>
</dbReference>
<evidence type="ECO:0000259" key="9">
    <source>
        <dbReference type="PROSITE" id="PS51705"/>
    </source>
</evidence>
<dbReference type="AlphaFoldDB" id="A0A9D2CS03"/>
<dbReference type="HAMAP" id="MF_00900">
    <property type="entry name" value="GTPase_HflX"/>
    <property type="match status" value="1"/>
</dbReference>
<comment type="subunit">
    <text evidence="5">Monomer. Associates with the 50S ribosomal subunit.</text>
</comment>
<dbReference type="CDD" id="cd01878">
    <property type="entry name" value="HflX"/>
    <property type="match status" value="1"/>
</dbReference>
<keyword evidence="5" id="KW-0963">Cytoplasm</keyword>
<dbReference type="SUPFAM" id="SSF52540">
    <property type="entry name" value="P-loop containing nucleoside triphosphate hydrolases"/>
    <property type="match status" value="1"/>
</dbReference>
<comment type="function">
    <text evidence="5">GTPase that associates with the 50S ribosomal subunit and may have a role during protein synthesis or ribosome biogenesis.</text>
</comment>
<dbReference type="PANTHER" id="PTHR10229:SF0">
    <property type="entry name" value="GTP-BINDING PROTEIN 6-RELATED"/>
    <property type="match status" value="1"/>
</dbReference>
<name>A0A9D2CS03_9FIRM</name>
<dbReference type="Gene3D" id="6.10.250.2860">
    <property type="match status" value="1"/>
</dbReference>
<keyword evidence="4 5" id="KW-0342">GTP-binding</keyword>
<keyword evidence="1 7" id="KW-0479">Metal-binding</keyword>
<keyword evidence="8" id="KW-0175">Coiled coil</keyword>
<comment type="caution">
    <text evidence="10">The sequence shown here is derived from an EMBL/GenBank/DDBJ whole genome shotgun (WGS) entry which is preliminary data.</text>
</comment>
<proteinExistence type="inferred from homology"/>